<protein>
    <recommendedName>
        <fullName evidence="1">glutathione-specific gamma-glutamylcyclotransferase</fullName>
        <ecNumber evidence="1">4.3.2.7</ecNumber>
    </recommendedName>
</protein>
<dbReference type="Proteomes" id="UP000000422">
    <property type="component" value="Chromosome"/>
</dbReference>
<gene>
    <name evidence="4" type="ordered locus">WS0995</name>
</gene>
<dbReference type="GO" id="GO:0006751">
    <property type="term" value="P:glutathione catabolic process"/>
    <property type="evidence" value="ECO:0007669"/>
    <property type="project" value="InterPro"/>
</dbReference>
<accession>Q7MRW4</accession>
<dbReference type="InterPro" id="IPR013024">
    <property type="entry name" value="GGCT-like"/>
</dbReference>
<dbReference type="InterPro" id="IPR031876">
    <property type="entry name" value="DUF4760"/>
</dbReference>
<sequence>MIETSALIEALGIVITLLVAFFVGRQTYAHFIRNRAFTYIERFNHKDFMELRIALEKWLAQNPRVDSFRLLLASKEPEEIEISIKIRTFLNLFQELAVAFEKGMVDKNIFYYNFDFLITSHWDRFEEFIFAYRAYTGDYTIYKRFEWMVKEVKRHRRAFSSRRIFAFGYGSLLVPESIHATLKRPSASYTLHPATIQGYRREWNLTVPLFSDALQKPILGIFLNIIKEKGASTQGVIFEVSEEELGLLRQREINYDCLEVTPYIQSSLALEPRDVVVTFVGQERHYLGQSSDAYVLERYLGIVQKANDSTLLDIGSLPRLDGAYRFSSS</sequence>
<dbReference type="InterPro" id="IPR036568">
    <property type="entry name" value="GGCT-like_sf"/>
</dbReference>
<dbReference type="GO" id="GO:0061928">
    <property type="term" value="F:glutathione specific gamma-glutamylcyclotransferase activity"/>
    <property type="evidence" value="ECO:0007669"/>
    <property type="project" value="UniProtKB-EC"/>
</dbReference>
<dbReference type="InterPro" id="IPR006840">
    <property type="entry name" value="ChaC"/>
</dbReference>
<dbReference type="KEGG" id="wsu:WS0995"/>
<dbReference type="RefSeq" id="WP_011138892.1">
    <property type="nucleotide sequence ID" value="NC_005090.1"/>
</dbReference>
<evidence type="ECO:0000313" key="4">
    <source>
        <dbReference type="EMBL" id="CAE10098.1"/>
    </source>
</evidence>
<proteinExistence type="predicted"/>
<feature type="transmembrane region" description="Helical" evidence="3">
    <location>
        <begin position="6"/>
        <end position="24"/>
    </location>
</feature>
<dbReference type="STRING" id="273121.WS0995"/>
<dbReference type="Gene3D" id="3.10.490.10">
    <property type="entry name" value="Gamma-glutamyl cyclotransferase-like"/>
    <property type="match status" value="1"/>
</dbReference>
<dbReference type="AlphaFoldDB" id="Q7MRW4"/>
<keyword evidence="3" id="KW-1133">Transmembrane helix</keyword>
<dbReference type="CDD" id="cd06661">
    <property type="entry name" value="GGCT_like"/>
    <property type="match status" value="1"/>
</dbReference>
<evidence type="ECO:0000256" key="2">
    <source>
        <dbReference type="ARBA" id="ARBA00023239"/>
    </source>
</evidence>
<organism evidence="5">
    <name type="scientific">Wolinella succinogenes (strain ATCC 29543 / DSM 1740 / CCUG 13145 / JCM 31913 / LMG 7466 / NCTC 11488 / FDC 602W)</name>
    <name type="common">Vibrio succinogenes</name>
    <dbReference type="NCBI Taxonomy" id="273121"/>
    <lineage>
        <taxon>Bacteria</taxon>
        <taxon>Pseudomonadati</taxon>
        <taxon>Campylobacterota</taxon>
        <taxon>Epsilonproteobacteria</taxon>
        <taxon>Campylobacterales</taxon>
        <taxon>Helicobacteraceae</taxon>
        <taxon>Wolinella</taxon>
    </lineage>
</organism>
<evidence type="ECO:0000256" key="1">
    <source>
        <dbReference type="ARBA" id="ARBA00012344"/>
    </source>
</evidence>
<evidence type="ECO:0000256" key="3">
    <source>
        <dbReference type="SAM" id="Phobius"/>
    </source>
</evidence>
<dbReference type="eggNOG" id="COG3703">
    <property type="taxonomic scope" value="Bacteria"/>
</dbReference>
<evidence type="ECO:0000313" key="5">
    <source>
        <dbReference type="Proteomes" id="UP000000422"/>
    </source>
</evidence>
<dbReference type="Pfam" id="PF15956">
    <property type="entry name" value="DUF4760"/>
    <property type="match status" value="1"/>
</dbReference>
<dbReference type="EC" id="4.3.2.7" evidence="1"/>
<name>Q7MRW4_WOLSU</name>
<dbReference type="Pfam" id="PF04752">
    <property type="entry name" value="ChaC"/>
    <property type="match status" value="1"/>
</dbReference>
<dbReference type="HOGENOM" id="CLU_844529_0_0_7"/>
<reference evidence="4 5" key="1">
    <citation type="journal article" date="2003" name="Proc. Natl. Acad. Sci. U.S.A.">
        <title>Complete genome sequence and analysis of Wolinella succinogenes.</title>
        <authorList>
            <person name="Baar C."/>
            <person name="Eppinger M."/>
            <person name="Raddatz G."/>
            <person name="Simon JM."/>
            <person name="Lanz C."/>
            <person name="Klimmek O."/>
            <person name="Nandakumar R."/>
            <person name="Gross R."/>
            <person name="Rosinus A."/>
            <person name="Keller H."/>
            <person name="Jagtap P."/>
            <person name="Linke B."/>
            <person name="Meyer F."/>
            <person name="Lederer H."/>
            <person name="Schuster S.C."/>
        </authorList>
    </citation>
    <scope>NUCLEOTIDE SEQUENCE [LARGE SCALE GENOMIC DNA]</scope>
    <source>
        <strain evidence="5">ATCC 29543 / DSM 1740 / CCUG 13145 / JCM 31913 / LMG 7466 / NCTC 11488 / FDC 602W</strain>
    </source>
</reference>
<keyword evidence="5" id="KW-1185">Reference proteome</keyword>
<keyword evidence="3" id="KW-0472">Membrane</keyword>
<keyword evidence="3" id="KW-0812">Transmembrane</keyword>
<keyword evidence="2" id="KW-0456">Lyase</keyword>
<dbReference type="SUPFAM" id="SSF110857">
    <property type="entry name" value="Gamma-glutamyl cyclotransferase-like"/>
    <property type="match status" value="1"/>
</dbReference>
<dbReference type="EMBL" id="BX571659">
    <property type="protein sequence ID" value="CAE10098.1"/>
    <property type="molecule type" value="Genomic_DNA"/>
</dbReference>